<accession>A0A5N6M4G8</accession>
<evidence type="ECO:0008006" key="4">
    <source>
        <dbReference type="Google" id="ProtNLM"/>
    </source>
</evidence>
<feature type="compositionally biased region" description="Basic and acidic residues" evidence="1">
    <location>
        <begin position="16"/>
        <end position="25"/>
    </location>
</feature>
<feature type="region of interest" description="Disordered" evidence="1">
    <location>
        <begin position="1"/>
        <end position="31"/>
    </location>
</feature>
<proteinExistence type="predicted"/>
<name>A0A5N6M4G8_9ASTR</name>
<dbReference type="EMBL" id="SZYD01000017">
    <property type="protein sequence ID" value="KAD3067823.1"/>
    <property type="molecule type" value="Genomic_DNA"/>
</dbReference>
<evidence type="ECO:0000313" key="3">
    <source>
        <dbReference type="Proteomes" id="UP000326396"/>
    </source>
</evidence>
<dbReference type="OrthoDB" id="418757at2759"/>
<protein>
    <recommendedName>
        <fullName evidence="4">Reverse transcriptase Ty1/copia-type domain-containing protein</fullName>
    </recommendedName>
</protein>
<reference evidence="2 3" key="1">
    <citation type="submission" date="2019-05" db="EMBL/GenBank/DDBJ databases">
        <title>Mikania micrantha, genome provides insights into the molecular mechanism of rapid growth.</title>
        <authorList>
            <person name="Liu B."/>
        </authorList>
    </citation>
    <scope>NUCLEOTIDE SEQUENCE [LARGE SCALE GENOMIC DNA]</scope>
    <source>
        <strain evidence="2">NLD-2019</strain>
        <tissue evidence="2">Leaf</tissue>
    </source>
</reference>
<sequence>MMNVDENRAQNGVLDCRNRKNEEKSLSVGRPDSSRYAMDGLRILRDNEALRYVPTGNILRQTRRPKGTRYRKTVTLGEAALQTLTRHEVTRGGGVTEAEYVALTEAVKECLWLKGFVADLGIDLSKLVVLGDNMGAWQLAKNQVFHKRTKHINVKLHFIRDVIKSKEVEAQKVDTLKNGAEMFTKVLPGLKFSFCLDLLNIG</sequence>
<dbReference type="CDD" id="cd09272">
    <property type="entry name" value="RNase_HI_RT_Ty1"/>
    <property type="match status" value="1"/>
</dbReference>
<dbReference type="PANTHER" id="PTHR11439">
    <property type="entry name" value="GAG-POL-RELATED RETROTRANSPOSON"/>
    <property type="match status" value="1"/>
</dbReference>
<gene>
    <name evidence="2" type="ORF">E3N88_35703</name>
</gene>
<dbReference type="PANTHER" id="PTHR11439:SF491">
    <property type="entry name" value="INTEGRASE CATALYTIC DOMAIN-CONTAINING PROTEIN"/>
    <property type="match status" value="1"/>
</dbReference>
<comment type="caution">
    <text evidence="2">The sequence shown here is derived from an EMBL/GenBank/DDBJ whole genome shotgun (WGS) entry which is preliminary data.</text>
</comment>
<dbReference type="AlphaFoldDB" id="A0A5N6M4G8"/>
<evidence type="ECO:0000256" key="1">
    <source>
        <dbReference type="SAM" id="MobiDB-lite"/>
    </source>
</evidence>
<dbReference type="Proteomes" id="UP000326396">
    <property type="component" value="Linkage Group LG7"/>
</dbReference>
<evidence type="ECO:0000313" key="2">
    <source>
        <dbReference type="EMBL" id="KAD3067823.1"/>
    </source>
</evidence>
<organism evidence="2 3">
    <name type="scientific">Mikania micrantha</name>
    <name type="common">bitter vine</name>
    <dbReference type="NCBI Taxonomy" id="192012"/>
    <lineage>
        <taxon>Eukaryota</taxon>
        <taxon>Viridiplantae</taxon>
        <taxon>Streptophyta</taxon>
        <taxon>Embryophyta</taxon>
        <taxon>Tracheophyta</taxon>
        <taxon>Spermatophyta</taxon>
        <taxon>Magnoliopsida</taxon>
        <taxon>eudicotyledons</taxon>
        <taxon>Gunneridae</taxon>
        <taxon>Pentapetalae</taxon>
        <taxon>asterids</taxon>
        <taxon>campanulids</taxon>
        <taxon>Asterales</taxon>
        <taxon>Asteraceae</taxon>
        <taxon>Asteroideae</taxon>
        <taxon>Heliantheae alliance</taxon>
        <taxon>Eupatorieae</taxon>
        <taxon>Mikania</taxon>
    </lineage>
</organism>
<keyword evidence="3" id="KW-1185">Reference proteome</keyword>